<evidence type="ECO:0000313" key="2">
    <source>
        <dbReference type="EMBL" id="KAK9089580.1"/>
    </source>
</evidence>
<feature type="region of interest" description="Disordered" evidence="1">
    <location>
        <begin position="148"/>
        <end position="222"/>
    </location>
</feature>
<keyword evidence="3" id="KW-1185">Reference proteome</keyword>
<proteinExistence type="predicted"/>
<evidence type="ECO:0000313" key="3">
    <source>
        <dbReference type="Proteomes" id="UP001419268"/>
    </source>
</evidence>
<reference evidence="2 3" key="1">
    <citation type="submission" date="2024-01" db="EMBL/GenBank/DDBJ databases">
        <title>Genome assemblies of Stephania.</title>
        <authorList>
            <person name="Yang L."/>
        </authorList>
    </citation>
    <scope>NUCLEOTIDE SEQUENCE [LARGE SCALE GENOMIC DNA]</scope>
    <source>
        <strain evidence="2">JXDWG</strain>
        <tissue evidence="2">Leaf</tissue>
    </source>
</reference>
<name>A0AAP0HNM9_9MAGN</name>
<organism evidence="2 3">
    <name type="scientific">Stephania cephalantha</name>
    <dbReference type="NCBI Taxonomy" id="152367"/>
    <lineage>
        <taxon>Eukaryota</taxon>
        <taxon>Viridiplantae</taxon>
        <taxon>Streptophyta</taxon>
        <taxon>Embryophyta</taxon>
        <taxon>Tracheophyta</taxon>
        <taxon>Spermatophyta</taxon>
        <taxon>Magnoliopsida</taxon>
        <taxon>Ranunculales</taxon>
        <taxon>Menispermaceae</taxon>
        <taxon>Menispermoideae</taxon>
        <taxon>Cissampelideae</taxon>
        <taxon>Stephania</taxon>
    </lineage>
</organism>
<dbReference type="AlphaFoldDB" id="A0AAP0HNM9"/>
<dbReference type="EMBL" id="JBBNAG010000012">
    <property type="protein sequence ID" value="KAK9089580.1"/>
    <property type="molecule type" value="Genomic_DNA"/>
</dbReference>
<feature type="compositionally biased region" description="Basic and acidic residues" evidence="1">
    <location>
        <begin position="234"/>
        <end position="250"/>
    </location>
</feature>
<feature type="compositionally biased region" description="Polar residues" evidence="1">
    <location>
        <begin position="253"/>
        <end position="271"/>
    </location>
</feature>
<sequence length="298" mass="31900">MAEKAARSSCSRENADGADGAKRSAAVDQQRRRGSGEPPKTATQWRRDTSTARATGGMRRRRTTATRGLRRGRPASGRRTREVARSRTAGDAASWDPSLLGVSATLCVTAQPCLRALLDRTGSVSLRLRPALRLNVVIGEGPTRALRWTTTRGLGGGRRQVDWRQGGRTAARRRRGGSGTPAGSEDGGREAGTPRQQDAGSSSDAGGDGGGRTGAITRPRGTVEVQLHLGRDWAREAAGRHRDPAARDALSRTMGSQISVTQRRPNGEEMQTGTRFLGFIYQLGSRDPGSRLPLLKKS</sequence>
<feature type="compositionally biased region" description="Basic and acidic residues" evidence="1">
    <location>
        <begin position="13"/>
        <end position="22"/>
    </location>
</feature>
<feature type="compositionally biased region" description="Basic residues" evidence="1">
    <location>
        <begin position="58"/>
        <end position="78"/>
    </location>
</feature>
<accession>A0AAP0HNM9</accession>
<comment type="caution">
    <text evidence="2">The sequence shown here is derived from an EMBL/GenBank/DDBJ whole genome shotgun (WGS) entry which is preliminary data.</text>
</comment>
<evidence type="ECO:0000256" key="1">
    <source>
        <dbReference type="SAM" id="MobiDB-lite"/>
    </source>
</evidence>
<feature type="region of interest" description="Disordered" evidence="1">
    <location>
        <begin position="1"/>
        <end position="95"/>
    </location>
</feature>
<dbReference type="Proteomes" id="UP001419268">
    <property type="component" value="Unassembled WGS sequence"/>
</dbReference>
<feature type="region of interest" description="Disordered" evidence="1">
    <location>
        <begin position="234"/>
        <end position="271"/>
    </location>
</feature>
<gene>
    <name evidence="2" type="ORF">Scep_028662</name>
</gene>
<protein>
    <submittedName>
        <fullName evidence="2">Uncharacterized protein</fullName>
    </submittedName>
</protein>